<comment type="catalytic activity">
    <reaction evidence="7">
        <text>protoporphyrinogen IX + 3 a menaquinone = protoporphyrin IX + 3 a menaquinol</text>
        <dbReference type="Rhea" id="RHEA:27409"/>
        <dbReference type="Rhea" id="RHEA-COMP:9537"/>
        <dbReference type="Rhea" id="RHEA-COMP:9539"/>
        <dbReference type="ChEBI" id="CHEBI:16374"/>
        <dbReference type="ChEBI" id="CHEBI:18151"/>
        <dbReference type="ChEBI" id="CHEBI:57306"/>
        <dbReference type="ChEBI" id="CHEBI:57307"/>
        <dbReference type="EC" id="1.3.5.3"/>
    </reaction>
</comment>
<gene>
    <name evidence="7" type="primary">hemG</name>
    <name evidence="9" type="ORF">A1353_21040</name>
</gene>
<dbReference type="SUPFAM" id="SSF52218">
    <property type="entry name" value="Flavoproteins"/>
    <property type="match status" value="1"/>
</dbReference>
<dbReference type="Gene3D" id="3.40.50.360">
    <property type="match status" value="1"/>
</dbReference>
<dbReference type="RefSeq" id="WP_064038194.1">
    <property type="nucleotide sequence ID" value="NZ_LUUH01000083.1"/>
</dbReference>
<evidence type="ECO:0000256" key="7">
    <source>
        <dbReference type="HAMAP-Rule" id="MF_00853"/>
    </source>
</evidence>
<dbReference type="EMBL" id="LUUH01000083">
    <property type="protein sequence ID" value="OAH99198.1"/>
    <property type="molecule type" value="Genomic_DNA"/>
</dbReference>
<comment type="similarity">
    <text evidence="7">Belongs to the HemG family.</text>
</comment>
<evidence type="ECO:0000256" key="4">
    <source>
        <dbReference type="ARBA" id="ARBA00023002"/>
    </source>
</evidence>
<keyword evidence="3 7" id="KW-0547">Nucleotide-binding</keyword>
<dbReference type="EC" id="1.3.5.3" evidence="7"/>
<keyword evidence="6 7" id="KW-0627">Porphyrin biosynthesis</keyword>
<dbReference type="NCBIfam" id="NF008316">
    <property type="entry name" value="PRK11104.1"/>
    <property type="match status" value="1"/>
</dbReference>
<evidence type="ECO:0000256" key="2">
    <source>
        <dbReference type="ARBA" id="ARBA00022643"/>
    </source>
</evidence>
<keyword evidence="2 7" id="KW-0288">FMN</keyword>
<comment type="catalytic activity">
    <reaction evidence="7">
        <text>protoporphyrinogen IX + 3 a quinone = protoporphyrin IX + 3 a quinol</text>
        <dbReference type="Rhea" id="RHEA:65032"/>
        <dbReference type="ChEBI" id="CHEBI:24646"/>
        <dbReference type="ChEBI" id="CHEBI:57306"/>
        <dbReference type="ChEBI" id="CHEBI:57307"/>
        <dbReference type="ChEBI" id="CHEBI:132124"/>
        <dbReference type="EC" id="1.3.5.3"/>
    </reaction>
</comment>
<keyword evidence="5" id="KW-0472">Membrane</keyword>
<reference evidence="9 10" key="1">
    <citation type="submission" date="2016-03" db="EMBL/GenBank/DDBJ databases">
        <authorList>
            <person name="Ploux O."/>
        </authorList>
    </citation>
    <scope>NUCLEOTIDE SEQUENCE [LARGE SCALE GENOMIC DNA]</scope>
    <source>
        <strain evidence="9 10">R-45371</strain>
    </source>
</reference>
<comment type="caution">
    <text evidence="9">The sequence shown here is derived from an EMBL/GenBank/DDBJ whole genome shotgun (WGS) entry which is preliminary data.</text>
</comment>
<keyword evidence="4 7" id="KW-0560">Oxidoreductase</keyword>
<dbReference type="UniPathway" id="UPA00251">
    <property type="reaction ID" value="UER00324"/>
</dbReference>
<evidence type="ECO:0000256" key="1">
    <source>
        <dbReference type="ARBA" id="ARBA00022630"/>
    </source>
</evidence>
<dbReference type="InterPro" id="IPR029039">
    <property type="entry name" value="Flavoprotein-like_sf"/>
</dbReference>
<evidence type="ECO:0000313" key="10">
    <source>
        <dbReference type="Proteomes" id="UP000077763"/>
    </source>
</evidence>
<accession>A0A177M316</accession>
<keyword evidence="1 7" id="KW-0285">Flavoprotein</keyword>
<name>A0A177M316_METMH</name>
<evidence type="ECO:0000259" key="8">
    <source>
        <dbReference type="Pfam" id="PF12724"/>
    </source>
</evidence>
<evidence type="ECO:0000256" key="3">
    <source>
        <dbReference type="ARBA" id="ARBA00022741"/>
    </source>
</evidence>
<dbReference type="HAMAP" id="MF_00853">
    <property type="entry name" value="HemG"/>
    <property type="match status" value="1"/>
</dbReference>
<dbReference type="GO" id="GO:0010181">
    <property type="term" value="F:FMN binding"/>
    <property type="evidence" value="ECO:0007669"/>
    <property type="project" value="UniProtKB-UniRule"/>
</dbReference>
<dbReference type="InterPro" id="IPR044264">
    <property type="entry name" value="HemG"/>
</dbReference>
<comment type="function">
    <text evidence="7">Catalyzes the 6-electron oxidation of protoporphyrinogen IX to form protoporphyrin IX; under anaerobic conditions uses menaquinone as an electron acceptor, under aerobic conditions uses ubiquinone as an electron acceptor.</text>
</comment>
<evidence type="ECO:0000256" key="6">
    <source>
        <dbReference type="ARBA" id="ARBA00023244"/>
    </source>
</evidence>
<dbReference type="PANTHER" id="PTHR38030:SF2">
    <property type="entry name" value="PROTOPORPHYRINOGEN IX DEHYDROGENASE [QUINONE]"/>
    <property type="match status" value="1"/>
</dbReference>
<dbReference type="InterPro" id="IPR052200">
    <property type="entry name" value="Protoporphyrinogen_IX_DH"/>
</dbReference>
<organism evidence="9 10">
    <name type="scientific">Methylomonas methanica</name>
    <dbReference type="NCBI Taxonomy" id="421"/>
    <lineage>
        <taxon>Bacteria</taxon>
        <taxon>Pseudomonadati</taxon>
        <taxon>Pseudomonadota</taxon>
        <taxon>Gammaproteobacteria</taxon>
        <taxon>Methylococcales</taxon>
        <taxon>Methylococcaceae</taxon>
        <taxon>Methylomonas</taxon>
    </lineage>
</organism>
<comment type="catalytic activity">
    <reaction evidence="7">
        <text>protoporphyrinogen IX + 3 a ubiquinone = protoporphyrin IX + 3 a ubiquinol</text>
        <dbReference type="Rhea" id="RHEA:63936"/>
        <dbReference type="Rhea" id="RHEA-COMP:9565"/>
        <dbReference type="Rhea" id="RHEA-COMP:9566"/>
        <dbReference type="ChEBI" id="CHEBI:16389"/>
        <dbReference type="ChEBI" id="CHEBI:17976"/>
        <dbReference type="ChEBI" id="CHEBI:57306"/>
        <dbReference type="ChEBI" id="CHEBI:57307"/>
    </reaction>
</comment>
<dbReference type="AlphaFoldDB" id="A0A177M316"/>
<dbReference type="Pfam" id="PF12724">
    <property type="entry name" value="Flavodoxin_5"/>
    <property type="match status" value="1"/>
</dbReference>
<sequence>MTNILIIYSSRDGQTLKICQRLQSVIERHTQQVTLVSIEVADRVNLQTCDKIVMGASIHYGRHNPQVLAFIERNQSILESKPNAFFSVNVVARKPEKQTPDSNPYLRKFLKRIHWKPKQLAVFAGKIDYPSYNMFDRSLIRLIMWMTKGPTDPSAVVEFTDWEQVEAFGQIISSMDISGQ</sequence>
<dbReference type="Proteomes" id="UP000077763">
    <property type="component" value="Unassembled WGS sequence"/>
</dbReference>
<evidence type="ECO:0000313" key="9">
    <source>
        <dbReference type="EMBL" id="OAH99198.1"/>
    </source>
</evidence>
<dbReference type="InterPro" id="IPR026816">
    <property type="entry name" value="Flavodoxin_dom"/>
</dbReference>
<comment type="cofactor">
    <cofactor evidence="7">
        <name>FMN</name>
        <dbReference type="ChEBI" id="CHEBI:58210"/>
    </cofactor>
    <text evidence="7">Binds 1 FMN non-covalently per subunit.</text>
</comment>
<keyword evidence="7" id="KW-1003">Cell membrane</keyword>
<evidence type="ECO:0000256" key="5">
    <source>
        <dbReference type="ARBA" id="ARBA00023136"/>
    </source>
</evidence>
<dbReference type="GO" id="GO:0005886">
    <property type="term" value="C:plasma membrane"/>
    <property type="evidence" value="ECO:0007669"/>
    <property type="project" value="UniProtKB-SubCell"/>
</dbReference>
<comment type="subcellular location">
    <subcellularLocation>
        <location evidence="7">Cell membrane</location>
        <topology evidence="7">Peripheral membrane protein</topology>
    </subcellularLocation>
</comment>
<proteinExistence type="inferred from homology"/>
<dbReference type="GO" id="GO:0070819">
    <property type="term" value="F:menaquinone-dependent protoporphyrinogen oxidase activity"/>
    <property type="evidence" value="ECO:0007669"/>
    <property type="project" value="UniProtKB-UniRule"/>
</dbReference>
<dbReference type="PANTHER" id="PTHR38030">
    <property type="entry name" value="PROTOPORPHYRINOGEN IX DEHYDROGENASE [MENAQUINONE]"/>
    <property type="match status" value="1"/>
</dbReference>
<dbReference type="GO" id="GO:0006782">
    <property type="term" value="P:protoporphyrinogen IX biosynthetic process"/>
    <property type="evidence" value="ECO:0007669"/>
    <property type="project" value="UniProtKB-UniRule"/>
</dbReference>
<feature type="domain" description="Flavodoxin" evidence="8">
    <location>
        <begin position="5"/>
        <end position="153"/>
    </location>
</feature>
<comment type="pathway">
    <text evidence="7">Porphyrin-containing compound metabolism; protoporphyrin-IX biosynthesis; protoporphyrin-IX from protoporphyrinogen-IX: step 1/1.</text>
</comment>
<dbReference type="GO" id="GO:0004729">
    <property type="term" value="F:oxygen-dependent protoporphyrinogen oxidase activity"/>
    <property type="evidence" value="ECO:0007669"/>
    <property type="project" value="InterPro"/>
</dbReference>
<protein>
    <recommendedName>
        <fullName evidence="7">Protoporphyrinogen IX dehydrogenase [quinone]</fullName>
        <ecNumber evidence="7">1.3.5.3</ecNumber>
    </recommendedName>
    <alternativeName>
        <fullName evidence="7">Protoporphyrinogen IX dehydrogenase [menaquinone]</fullName>
    </alternativeName>
    <alternativeName>
        <fullName evidence="7">Protoporphyrinogen IX dehydrogenase [ubiquinone]</fullName>
    </alternativeName>
    <alternativeName>
        <fullName evidence="7">Protoporphyrinogen oxidase</fullName>
        <shortName evidence="7">PPO</shortName>
    </alternativeName>
</protein>